<feature type="domain" description="ABC transporter" evidence="9">
    <location>
        <begin position="370"/>
        <end position="600"/>
    </location>
</feature>
<evidence type="ECO:0000256" key="5">
    <source>
        <dbReference type="ARBA" id="ARBA00022989"/>
    </source>
</evidence>
<protein>
    <submittedName>
        <fullName evidence="11">ATP-binding cassette, subfamily C</fullName>
    </submittedName>
</protein>
<evidence type="ECO:0000259" key="9">
    <source>
        <dbReference type="PROSITE" id="PS50893"/>
    </source>
</evidence>
<keyword evidence="5 8" id="KW-1133">Transmembrane helix</keyword>
<keyword evidence="4 11" id="KW-0067">ATP-binding</keyword>
<dbReference type="InterPro" id="IPR003439">
    <property type="entry name" value="ABC_transporter-like_ATP-bd"/>
</dbReference>
<dbReference type="STRING" id="185761.SAMN05660282_02198"/>
<dbReference type="Pfam" id="PF00664">
    <property type="entry name" value="ABC_membrane"/>
    <property type="match status" value="1"/>
</dbReference>
<dbReference type="Proteomes" id="UP000199065">
    <property type="component" value="Unassembled WGS sequence"/>
</dbReference>
<dbReference type="CDD" id="cd07346">
    <property type="entry name" value="ABC_6TM_exporters"/>
    <property type="match status" value="1"/>
</dbReference>
<name>A0A1I2VBC1_9CORY</name>
<feature type="transmembrane region" description="Helical" evidence="8">
    <location>
        <begin position="192"/>
        <end position="211"/>
    </location>
</feature>
<evidence type="ECO:0000256" key="8">
    <source>
        <dbReference type="SAM" id="Phobius"/>
    </source>
</evidence>
<dbReference type="InterPro" id="IPR039421">
    <property type="entry name" value="Type_1_exporter"/>
</dbReference>
<organism evidence="11 12">
    <name type="scientific">Corynebacterium spheniscorum</name>
    <dbReference type="NCBI Taxonomy" id="185761"/>
    <lineage>
        <taxon>Bacteria</taxon>
        <taxon>Bacillati</taxon>
        <taxon>Actinomycetota</taxon>
        <taxon>Actinomycetes</taxon>
        <taxon>Mycobacteriales</taxon>
        <taxon>Corynebacteriaceae</taxon>
        <taxon>Corynebacterium</taxon>
    </lineage>
</organism>
<dbReference type="Gene3D" id="3.40.50.300">
    <property type="entry name" value="P-loop containing nucleotide triphosphate hydrolases"/>
    <property type="match status" value="1"/>
</dbReference>
<dbReference type="SUPFAM" id="SSF52540">
    <property type="entry name" value="P-loop containing nucleoside triphosphate hydrolases"/>
    <property type="match status" value="1"/>
</dbReference>
<dbReference type="PANTHER" id="PTHR43394:SF1">
    <property type="entry name" value="ATP-BINDING CASSETTE SUB-FAMILY B MEMBER 10, MITOCHONDRIAL"/>
    <property type="match status" value="1"/>
</dbReference>
<comment type="subcellular location">
    <subcellularLocation>
        <location evidence="1">Cell membrane</location>
        <topology evidence="1">Multi-pass membrane protein</topology>
    </subcellularLocation>
</comment>
<accession>A0A1I2VBC1</accession>
<keyword evidence="6 8" id="KW-0472">Membrane</keyword>
<feature type="transmembrane region" description="Helical" evidence="8">
    <location>
        <begin position="53"/>
        <end position="72"/>
    </location>
</feature>
<reference evidence="11 12" key="1">
    <citation type="submission" date="2016-10" db="EMBL/GenBank/DDBJ databases">
        <authorList>
            <person name="de Groot N.N."/>
        </authorList>
    </citation>
    <scope>NUCLEOTIDE SEQUENCE [LARGE SCALE GENOMIC DNA]</scope>
    <source>
        <strain>J11</strain>
        <strain evidence="12">PG 39</strain>
    </source>
</reference>
<dbReference type="PROSITE" id="PS50893">
    <property type="entry name" value="ABC_TRANSPORTER_2"/>
    <property type="match status" value="1"/>
</dbReference>
<dbReference type="GO" id="GO:0005524">
    <property type="term" value="F:ATP binding"/>
    <property type="evidence" value="ECO:0007669"/>
    <property type="project" value="UniProtKB-KW"/>
</dbReference>
<evidence type="ECO:0000259" key="10">
    <source>
        <dbReference type="PROSITE" id="PS50929"/>
    </source>
</evidence>
<dbReference type="GO" id="GO:0015421">
    <property type="term" value="F:ABC-type oligopeptide transporter activity"/>
    <property type="evidence" value="ECO:0007669"/>
    <property type="project" value="TreeGrafter"/>
</dbReference>
<feature type="domain" description="ABC transmembrane type-1" evidence="10">
    <location>
        <begin position="53"/>
        <end position="335"/>
    </location>
</feature>
<dbReference type="AlphaFoldDB" id="A0A1I2VBC1"/>
<evidence type="ECO:0000313" key="12">
    <source>
        <dbReference type="Proteomes" id="UP000199065"/>
    </source>
</evidence>
<feature type="region of interest" description="Disordered" evidence="7">
    <location>
        <begin position="1"/>
        <end position="20"/>
    </location>
</feature>
<dbReference type="GO" id="GO:0005886">
    <property type="term" value="C:plasma membrane"/>
    <property type="evidence" value="ECO:0007669"/>
    <property type="project" value="UniProtKB-SubCell"/>
</dbReference>
<dbReference type="SMART" id="SM00382">
    <property type="entry name" value="AAA"/>
    <property type="match status" value="1"/>
</dbReference>
<dbReference type="InterPro" id="IPR003593">
    <property type="entry name" value="AAA+_ATPase"/>
</dbReference>
<keyword evidence="12" id="KW-1185">Reference proteome</keyword>
<dbReference type="Gene3D" id="1.20.1560.10">
    <property type="entry name" value="ABC transporter type 1, transmembrane domain"/>
    <property type="match status" value="1"/>
</dbReference>
<evidence type="ECO:0000313" key="11">
    <source>
        <dbReference type="EMBL" id="SFG86460.1"/>
    </source>
</evidence>
<dbReference type="GO" id="GO:0016887">
    <property type="term" value="F:ATP hydrolysis activity"/>
    <property type="evidence" value="ECO:0007669"/>
    <property type="project" value="InterPro"/>
</dbReference>
<dbReference type="Pfam" id="PF00005">
    <property type="entry name" value="ABC_tran"/>
    <property type="match status" value="1"/>
</dbReference>
<keyword evidence="3" id="KW-0547">Nucleotide-binding</keyword>
<evidence type="ECO:0000256" key="1">
    <source>
        <dbReference type="ARBA" id="ARBA00004651"/>
    </source>
</evidence>
<keyword evidence="2 8" id="KW-0812">Transmembrane</keyword>
<dbReference type="InterPro" id="IPR036640">
    <property type="entry name" value="ABC1_TM_sf"/>
</dbReference>
<dbReference type="PANTHER" id="PTHR43394">
    <property type="entry name" value="ATP-DEPENDENT PERMEASE MDL1, MITOCHONDRIAL"/>
    <property type="match status" value="1"/>
</dbReference>
<evidence type="ECO:0000256" key="6">
    <source>
        <dbReference type="ARBA" id="ARBA00023136"/>
    </source>
</evidence>
<evidence type="ECO:0000256" key="3">
    <source>
        <dbReference type="ARBA" id="ARBA00022741"/>
    </source>
</evidence>
<evidence type="ECO:0000256" key="2">
    <source>
        <dbReference type="ARBA" id="ARBA00022692"/>
    </source>
</evidence>
<dbReference type="SUPFAM" id="SSF90123">
    <property type="entry name" value="ABC transporter transmembrane region"/>
    <property type="match status" value="1"/>
</dbReference>
<sequence>MPPSEDTISRSQEPPSSREEDRLAAETLLPIARAREATAEVFGILKNHKLHGIIALTLTFIASAASLIPVLLLRDVINIVSAGEDSTGLLRILGFSLVAAVIAGVLAMLAHGMLSTLIARLLATLRERAVASVLSIPPGRVERAGRGDVIGRVGADVAVLVGGVFDEVPGILGAAVLVLTGAFGIATLDWRLALAGLVAAPVYVWALRWYLARSAHLYRRQRRYEAELLGHLMASVDGRDTVRSHHLTEQRRATTQDASLRARDTSIRVFRIVSGLIQRENAAEFTGLASITVIGWLLIRGGQVQVGDVAAALIIFHRMFSPVGRILHSFDEIQRSGAALTRIVGLISITGGRPPLHVDPQLLPDQEVDIHIRNLHHNYPDGRMGLAGVDMDIPAGHTVALVGESGAGKSTVAGILSGMLPHEGAGSIHIAGRELSELSPAERIGLVAVASQETHLFAGTLRENLLLANPRATDDECRYALNLVGAQPWLDSLPDGLDTKVGSGGLAAAPEIIQRVALARIRLSPAAVVVLDETAAEDADLMAASTAAIAGRTALVVAHRLSQAAAADSVLVLADGKVAEAGPHEQLLARQGLYAELWHAWSGSGSGSGNGRTQA</sequence>
<proteinExistence type="predicted"/>
<feature type="transmembrane region" description="Helical" evidence="8">
    <location>
        <begin position="92"/>
        <end position="118"/>
    </location>
</feature>
<feature type="transmembrane region" description="Helical" evidence="8">
    <location>
        <begin position="168"/>
        <end position="186"/>
    </location>
</feature>
<dbReference type="RefSeq" id="WP_218140959.1">
    <property type="nucleotide sequence ID" value="NZ_FOPJ01000020.1"/>
</dbReference>
<evidence type="ECO:0000256" key="7">
    <source>
        <dbReference type="SAM" id="MobiDB-lite"/>
    </source>
</evidence>
<gene>
    <name evidence="11" type="ORF">SAMN05660282_02198</name>
</gene>
<dbReference type="PROSITE" id="PS50929">
    <property type="entry name" value="ABC_TM1F"/>
    <property type="match status" value="1"/>
</dbReference>
<dbReference type="EMBL" id="FOPJ01000020">
    <property type="protein sequence ID" value="SFG86460.1"/>
    <property type="molecule type" value="Genomic_DNA"/>
</dbReference>
<dbReference type="InterPro" id="IPR011527">
    <property type="entry name" value="ABC1_TM_dom"/>
</dbReference>
<dbReference type="InterPro" id="IPR027417">
    <property type="entry name" value="P-loop_NTPase"/>
</dbReference>
<evidence type="ECO:0000256" key="4">
    <source>
        <dbReference type="ARBA" id="ARBA00022840"/>
    </source>
</evidence>